<dbReference type="InterPro" id="IPR041243">
    <property type="entry name" value="STI1/HOP_DP"/>
</dbReference>
<dbReference type="GeneID" id="119740585"/>
<feature type="repeat" description="TPR" evidence="7">
    <location>
        <begin position="41"/>
        <end position="74"/>
    </location>
</feature>
<dbReference type="Pfam" id="PF13414">
    <property type="entry name" value="TPR_11"/>
    <property type="match status" value="2"/>
</dbReference>
<dbReference type="CTD" id="10963"/>
<dbReference type="InterPro" id="IPR011990">
    <property type="entry name" value="TPR-like_helical_dom_sf"/>
</dbReference>
<dbReference type="FunFam" id="1.25.40.10:FF:000020">
    <property type="entry name" value="Stress-induced phosphoprotein 1"/>
    <property type="match status" value="1"/>
</dbReference>
<feature type="repeat" description="TPR" evidence="7">
    <location>
        <begin position="375"/>
        <end position="408"/>
    </location>
</feature>
<dbReference type="SMART" id="SM00727">
    <property type="entry name" value="STI1"/>
    <property type="match status" value="2"/>
</dbReference>
<evidence type="ECO:0000259" key="9">
    <source>
        <dbReference type="SMART" id="SM00727"/>
    </source>
</evidence>
<evidence type="ECO:0000256" key="5">
    <source>
        <dbReference type="ARBA" id="ARBA00026193"/>
    </source>
</evidence>
<evidence type="ECO:0000256" key="2">
    <source>
        <dbReference type="ARBA" id="ARBA00022737"/>
    </source>
</evidence>
<dbReference type="InterPro" id="IPR019734">
    <property type="entry name" value="TPR_rpt"/>
</dbReference>
<feature type="domain" description="STI1" evidence="9">
    <location>
        <begin position="137"/>
        <end position="176"/>
    </location>
</feature>
<dbReference type="Pfam" id="PF13431">
    <property type="entry name" value="TPR_17"/>
    <property type="match status" value="1"/>
</dbReference>
<dbReference type="FunFam" id="1.25.40.10:FF:000027">
    <property type="entry name" value="stress-induced-phosphoprotein 1 isoform X1"/>
    <property type="match status" value="1"/>
</dbReference>
<accession>A0A914B8W6</accession>
<feature type="compositionally biased region" description="Basic and acidic residues" evidence="8">
    <location>
        <begin position="222"/>
        <end position="233"/>
    </location>
</feature>
<keyword evidence="2" id="KW-0677">Repeat</keyword>
<dbReference type="SUPFAM" id="SSF48452">
    <property type="entry name" value="TPR-like"/>
    <property type="match status" value="3"/>
</dbReference>
<dbReference type="RefSeq" id="XP_038071862.1">
    <property type="nucleotide sequence ID" value="XM_038215934.1"/>
</dbReference>
<evidence type="ECO:0000256" key="4">
    <source>
        <dbReference type="ARBA" id="ARBA00024190"/>
    </source>
</evidence>
<dbReference type="Gene3D" id="1.25.40.10">
    <property type="entry name" value="Tetratricopeptide repeat domain"/>
    <property type="match status" value="3"/>
</dbReference>
<evidence type="ECO:0000256" key="8">
    <source>
        <dbReference type="SAM" id="MobiDB-lite"/>
    </source>
</evidence>
<dbReference type="PANTHER" id="PTHR22904">
    <property type="entry name" value="TPR REPEAT CONTAINING PROTEIN"/>
    <property type="match status" value="1"/>
</dbReference>
<evidence type="ECO:0000256" key="3">
    <source>
        <dbReference type="ARBA" id="ARBA00022803"/>
    </source>
</evidence>
<dbReference type="GO" id="GO:0120293">
    <property type="term" value="C:dynein axonemal particle"/>
    <property type="evidence" value="ECO:0007669"/>
    <property type="project" value="UniProtKB-SubCell"/>
</dbReference>
<dbReference type="EnsemblMetazoa" id="XM_038215934.1">
    <property type="protein sequence ID" value="XP_038071862.1"/>
    <property type="gene ID" value="LOC119740585"/>
</dbReference>
<dbReference type="SMART" id="SM00028">
    <property type="entry name" value="TPR"/>
    <property type="match status" value="9"/>
</dbReference>
<evidence type="ECO:0000313" key="11">
    <source>
        <dbReference type="Proteomes" id="UP000887568"/>
    </source>
</evidence>
<feature type="compositionally biased region" description="Low complexity" evidence="8">
    <location>
        <begin position="203"/>
        <end position="221"/>
    </location>
</feature>
<dbReference type="InterPro" id="IPR006636">
    <property type="entry name" value="STI1_HS-bd"/>
</dbReference>
<dbReference type="Pfam" id="PF17830">
    <property type="entry name" value="STI1-HOP_DP"/>
    <property type="match status" value="2"/>
</dbReference>
<keyword evidence="1" id="KW-0963">Cytoplasm</keyword>
<organism evidence="10 11">
    <name type="scientific">Patiria miniata</name>
    <name type="common">Bat star</name>
    <name type="synonym">Asterina miniata</name>
    <dbReference type="NCBI Taxonomy" id="46514"/>
    <lineage>
        <taxon>Eukaryota</taxon>
        <taxon>Metazoa</taxon>
        <taxon>Echinodermata</taxon>
        <taxon>Eleutherozoa</taxon>
        <taxon>Asterozoa</taxon>
        <taxon>Asteroidea</taxon>
        <taxon>Valvatacea</taxon>
        <taxon>Valvatida</taxon>
        <taxon>Asterinidae</taxon>
        <taxon>Patiria</taxon>
    </lineage>
</organism>
<dbReference type="AlphaFoldDB" id="A0A914B8W6"/>
<feature type="repeat" description="TPR" evidence="7">
    <location>
        <begin position="240"/>
        <end position="273"/>
    </location>
</feature>
<dbReference type="Pfam" id="PF07719">
    <property type="entry name" value="TPR_2"/>
    <property type="match status" value="1"/>
</dbReference>
<dbReference type="OMA" id="MYSAREN"/>
<dbReference type="PROSITE" id="PS50005">
    <property type="entry name" value="TPR"/>
    <property type="match status" value="6"/>
</dbReference>
<evidence type="ECO:0000313" key="10">
    <source>
        <dbReference type="EnsemblMetazoa" id="XP_038071862.1"/>
    </source>
</evidence>
<name>A0A914B8W6_PATMI</name>
<dbReference type="FunFam" id="1.10.260.100:FF:000002">
    <property type="entry name" value="Stress-induced-phosphoprotein 1 (Hsp70/Hsp90-organizing)"/>
    <property type="match status" value="1"/>
</dbReference>
<evidence type="ECO:0000256" key="7">
    <source>
        <dbReference type="PROSITE-ProRule" id="PRU00339"/>
    </source>
</evidence>
<dbReference type="InterPro" id="IPR013105">
    <property type="entry name" value="TPR_2"/>
</dbReference>
<feature type="domain" description="STI1" evidence="9">
    <location>
        <begin position="509"/>
        <end position="548"/>
    </location>
</feature>
<comment type="subcellular location">
    <subcellularLocation>
        <location evidence="4">Dynein axonemal particle</location>
    </subcellularLocation>
</comment>
<dbReference type="Gene3D" id="1.10.260.100">
    <property type="match status" value="2"/>
</dbReference>
<proteinExistence type="predicted"/>
<dbReference type="Pfam" id="PF13181">
    <property type="entry name" value="TPR_8"/>
    <property type="match status" value="1"/>
</dbReference>
<comment type="function">
    <text evidence="6">Acts as a co-chaperone for HSP90AA1. Mediates the association of the molecular chaperones HSPA8/HSC70 and HSP90.</text>
</comment>
<keyword evidence="3 7" id="KW-0802">TPR repeat</keyword>
<reference evidence="10" key="1">
    <citation type="submission" date="2022-11" db="UniProtKB">
        <authorList>
            <consortium name="EnsemblMetazoa"/>
        </authorList>
    </citation>
    <scope>IDENTIFICATION</scope>
</reference>
<dbReference type="OrthoDB" id="2423701at2759"/>
<evidence type="ECO:0000256" key="1">
    <source>
        <dbReference type="ARBA" id="ARBA00022490"/>
    </source>
</evidence>
<feature type="repeat" description="TPR" evidence="7">
    <location>
        <begin position="315"/>
        <end position="348"/>
    </location>
</feature>
<dbReference type="GO" id="GO:0051879">
    <property type="term" value="F:Hsp90 protein binding"/>
    <property type="evidence" value="ECO:0007669"/>
    <property type="project" value="TreeGrafter"/>
</dbReference>
<dbReference type="FunFam" id="1.25.40.10:FF:000010">
    <property type="entry name" value="Stress-induced phosphoprotein 1"/>
    <property type="match status" value="1"/>
</dbReference>
<dbReference type="PANTHER" id="PTHR22904:SF523">
    <property type="entry name" value="STRESS-INDUCED-PHOSPHOPROTEIN 1"/>
    <property type="match status" value="1"/>
</dbReference>
<protein>
    <recommendedName>
        <fullName evidence="5">Stress-induced-phosphoprotein 1</fullName>
    </recommendedName>
</protein>
<dbReference type="Proteomes" id="UP000887568">
    <property type="component" value="Unplaced"/>
</dbReference>
<feature type="repeat" description="TPR" evidence="7">
    <location>
        <begin position="7"/>
        <end position="40"/>
    </location>
</feature>
<dbReference type="FunFam" id="1.10.260.100:FF:000004">
    <property type="entry name" value="Putative stress-induced-phosphoprotein 1"/>
    <property type="match status" value="1"/>
</dbReference>
<keyword evidence="11" id="KW-1185">Reference proteome</keyword>
<feature type="region of interest" description="Disordered" evidence="8">
    <location>
        <begin position="203"/>
        <end position="233"/>
    </location>
</feature>
<evidence type="ECO:0000256" key="6">
    <source>
        <dbReference type="ARBA" id="ARBA00045590"/>
    </source>
</evidence>
<feature type="repeat" description="TPR" evidence="7">
    <location>
        <begin position="443"/>
        <end position="476"/>
    </location>
</feature>
<sequence length="560" mass="62008">MGDKTQVDDLKAKGNAALQAGNAKKAVDFYSQAIKLDPANHVLYSNRSAAYAKMGNYEQALQDGCQTVEIKPDWPKGYSRKAAALAFLNRYAEAEVTYKEGLDHDANNQQLKDGLEECKKHLTGPAGSQPLNNPFSGPGVMEKLKTDPRTRDFMKDPSYMALLKKLQTDSNALGSSLNDPRMLTTLSVLMGVDLHMAGEDTPAAARQAGAAAKKASQAAAASKEEPKEEPMEVDPIKAKAVELKEAGNEAYKKKDLDKAIELYTQAIEMDPINIAFLTNRAAAHYEKGDQEACRADCLKAVDVGRENRGNYKIIAKAYCRIATSYAKEKDYEHALENFDRSLAEHRTPETLKKKQEVIKSKKEEEKLAYIDPAKSAEEKELGNACFQKGDYATAVKHYSEAIKRSPDDAKLFSNRAAAYTKLAEFRLGLADCDHCIKMEPTFLKGYLRRGYILYGMHRYSEARTAFQKVLDIDPSHAEAQQQVTKSIMAARSQVNNDDPEDIKKRAMANPEVQKVLGDPAMRLILEQMQSNPGAVREHLQNPDIAAKLDVLVQAGLIAIR</sequence>